<sequence>MQKHSRQIGLTTAPNGTWVQTERAAHERWAKLIGSHPKAAALMHVIVGNMGRHNALVASIPNLQKLMGCSRNTVIRAITTLKDQNWIEVRQIGAAGTTNAYIVNDRVAWTGKRDGIRYSLFSAAVLVSDDEQPDKDEINTRPPLERVPSLYPGEKQLPIGEGLPPPSQPSFEAMEHDLPYTLRDDD</sequence>
<evidence type="ECO:0008006" key="4">
    <source>
        <dbReference type="Google" id="ProtNLM"/>
    </source>
</evidence>
<reference evidence="3" key="1">
    <citation type="journal article" date="2019" name="Int. J. Syst. Evol. Microbiol.">
        <title>The Global Catalogue of Microorganisms (GCM) 10K type strain sequencing project: providing services to taxonomists for standard genome sequencing and annotation.</title>
        <authorList>
            <consortium name="The Broad Institute Genomics Platform"/>
            <consortium name="The Broad Institute Genome Sequencing Center for Infectious Disease"/>
            <person name="Wu L."/>
            <person name="Ma J."/>
        </authorList>
    </citation>
    <scope>NUCLEOTIDE SEQUENCE [LARGE SCALE GENOMIC DNA]</scope>
    <source>
        <strain evidence="3">NBRC 3271</strain>
    </source>
</reference>
<comment type="caution">
    <text evidence="2">The sequence shown here is derived from an EMBL/GenBank/DDBJ whole genome shotgun (WGS) entry which is preliminary data.</text>
</comment>
<evidence type="ECO:0000313" key="3">
    <source>
        <dbReference type="Proteomes" id="UP001156613"/>
    </source>
</evidence>
<evidence type="ECO:0000256" key="1">
    <source>
        <dbReference type="SAM" id="MobiDB-lite"/>
    </source>
</evidence>
<accession>A0ABQ5WIX3</accession>
<dbReference type="SUPFAM" id="SSF46785">
    <property type="entry name" value="Winged helix' DNA-binding domain"/>
    <property type="match status" value="1"/>
</dbReference>
<dbReference type="RefSeq" id="WP_082785177.1">
    <property type="nucleotide sequence ID" value="NZ_BEWO01000044.1"/>
</dbReference>
<dbReference type="Proteomes" id="UP001156613">
    <property type="component" value="Unassembled WGS sequence"/>
</dbReference>
<dbReference type="EMBL" id="BSNT01000047">
    <property type="protein sequence ID" value="GLQ59648.1"/>
    <property type="molecule type" value="Genomic_DNA"/>
</dbReference>
<gene>
    <name evidence="2" type="ORF">GCM10010937_14510</name>
</gene>
<dbReference type="InterPro" id="IPR036390">
    <property type="entry name" value="WH_DNA-bd_sf"/>
</dbReference>
<feature type="region of interest" description="Disordered" evidence="1">
    <location>
        <begin position="131"/>
        <end position="186"/>
    </location>
</feature>
<proteinExistence type="predicted"/>
<protein>
    <recommendedName>
        <fullName evidence="4">Replication protein</fullName>
    </recommendedName>
</protein>
<keyword evidence="3" id="KW-1185">Reference proteome</keyword>
<name>A0ABQ5WIX3_GLUJA</name>
<organism evidence="2 3">
    <name type="scientific">Gluconobacter japonicus</name>
    <dbReference type="NCBI Taxonomy" id="376620"/>
    <lineage>
        <taxon>Bacteria</taxon>
        <taxon>Pseudomonadati</taxon>
        <taxon>Pseudomonadota</taxon>
        <taxon>Alphaproteobacteria</taxon>
        <taxon>Acetobacterales</taxon>
        <taxon>Acetobacteraceae</taxon>
        <taxon>Gluconobacter</taxon>
    </lineage>
</organism>
<dbReference type="Pfam" id="PF13730">
    <property type="entry name" value="HTH_36"/>
    <property type="match status" value="1"/>
</dbReference>
<evidence type="ECO:0000313" key="2">
    <source>
        <dbReference type="EMBL" id="GLQ59648.1"/>
    </source>
</evidence>